<dbReference type="Proteomes" id="UP000799770">
    <property type="component" value="Unassembled WGS sequence"/>
</dbReference>
<evidence type="ECO:0000256" key="1">
    <source>
        <dbReference type="SAM" id="MobiDB-lite"/>
    </source>
</evidence>
<dbReference type="PANTHER" id="PTHR13609">
    <property type="entry name" value="UBIQUITIN DOMAIN CONTAINING 1 PROTEIN-RELATED"/>
    <property type="match status" value="1"/>
</dbReference>
<feature type="region of interest" description="Disordered" evidence="1">
    <location>
        <begin position="220"/>
        <end position="240"/>
    </location>
</feature>
<feature type="region of interest" description="Disordered" evidence="1">
    <location>
        <begin position="1"/>
        <end position="118"/>
    </location>
</feature>
<feature type="compositionally biased region" description="Basic and acidic residues" evidence="1">
    <location>
        <begin position="225"/>
        <end position="240"/>
    </location>
</feature>
<organism evidence="3 4">
    <name type="scientific">Lophiotrema nucula</name>
    <dbReference type="NCBI Taxonomy" id="690887"/>
    <lineage>
        <taxon>Eukaryota</taxon>
        <taxon>Fungi</taxon>
        <taxon>Dikarya</taxon>
        <taxon>Ascomycota</taxon>
        <taxon>Pezizomycotina</taxon>
        <taxon>Dothideomycetes</taxon>
        <taxon>Pleosporomycetidae</taxon>
        <taxon>Pleosporales</taxon>
        <taxon>Lophiotremataceae</taxon>
        <taxon>Lophiotrema</taxon>
    </lineage>
</organism>
<dbReference type="Gene3D" id="1.20.225.20">
    <property type="entry name" value="Ub domain-containing protein, DC-UbP/UBTD2, N-terminal domain"/>
    <property type="match status" value="1"/>
</dbReference>
<reference evidence="3" key="1">
    <citation type="journal article" date="2020" name="Stud. Mycol.">
        <title>101 Dothideomycetes genomes: a test case for predicting lifestyles and emergence of pathogens.</title>
        <authorList>
            <person name="Haridas S."/>
            <person name="Albert R."/>
            <person name="Binder M."/>
            <person name="Bloem J."/>
            <person name="Labutti K."/>
            <person name="Salamov A."/>
            <person name="Andreopoulos B."/>
            <person name="Baker S."/>
            <person name="Barry K."/>
            <person name="Bills G."/>
            <person name="Bluhm B."/>
            <person name="Cannon C."/>
            <person name="Castanera R."/>
            <person name="Culley D."/>
            <person name="Daum C."/>
            <person name="Ezra D."/>
            <person name="Gonzalez J."/>
            <person name="Henrissat B."/>
            <person name="Kuo A."/>
            <person name="Liang C."/>
            <person name="Lipzen A."/>
            <person name="Lutzoni F."/>
            <person name="Magnuson J."/>
            <person name="Mondo S."/>
            <person name="Nolan M."/>
            <person name="Ohm R."/>
            <person name="Pangilinan J."/>
            <person name="Park H.-J."/>
            <person name="Ramirez L."/>
            <person name="Alfaro M."/>
            <person name="Sun H."/>
            <person name="Tritt A."/>
            <person name="Yoshinaga Y."/>
            <person name="Zwiers L.-H."/>
            <person name="Turgeon B."/>
            <person name="Goodwin S."/>
            <person name="Spatafora J."/>
            <person name="Crous P."/>
            <person name="Grigoriev I."/>
        </authorList>
    </citation>
    <scope>NUCLEOTIDE SEQUENCE</scope>
    <source>
        <strain evidence="3">CBS 627.86</strain>
    </source>
</reference>
<evidence type="ECO:0000313" key="3">
    <source>
        <dbReference type="EMBL" id="KAF2120840.1"/>
    </source>
</evidence>
<feature type="compositionally biased region" description="Polar residues" evidence="1">
    <location>
        <begin position="16"/>
        <end position="46"/>
    </location>
</feature>
<gene>
    <name evidence="3" type="ORF">BDV96DRAFT_641494</name>
</gene>
<accession>A0A6A5ZME8</accession>
<sequence length="320" mass="35148">MCLPSAPCKGCCASRPASSGSNANVSPYPPVSSNNNAPDSSSRNITAPSPAAAVSLASPRGSQSVAPNTPLKRIPPTLRSKLPNTLSSPASQRRRITPTSNLSSLSSPTRSSSQDVWTRSRLQKERGDWWDTRVTGEQIVWETLRSMCDLVQKGEVEEAQAILTASGCTCPSGEIWRGIFDERGVLYKMEDWVVVEPYGVVEDDEVEDELAEDLSALGLDDADGPEDKEVEIQDSGRGKQPDVQLNVRCRISSPPKDYLMKINKSEKVSHLVSCLATTPELQDKRFRLFVLGFPLNDRLTLEEASPRWNESIWVNVMVFA</sequence>
<name>A0A6A5ZME8_9PLEO</name>
<keyword evidence="4" id="KW-1185">Reference proteome</keyword>
<dbReference type="Pfam" id="PF16455">
    <property type="entry name" value="UBD"/>
    <property type="match status" value="1"/>
</dbReference>
<dbReference type="EMBL" id="ML977313">
    <property type="protein sequence ID" value="KAF2120840.1"/>
    <property type="molecule type" value="Genomic_DNA"/>
</dbReference>
<feature type="compositionally biased region" description="Low complexity" evidence="1">
    <location>
        <begin position="47"/>
        <end position="59"/>
    </location>
</feature>
<feature type="compositionally biased region" description="Polar residues" evidence="1">
    <location>
        <begin position="82"/>
        <end position="91"/>
    </location>
</feature>
<dbReference type="InterPro" id="IPR039869">
    <property type="entry name" value="UBTD1/2"/>
</dbReference>
<dbReference type="AlphaFoldDB" id="A0A6A5ZME8"/>
<proteinExistence type="predicted"/>
<evidence type="ECO:0000259" key="2">
    <source>
        <dbReference type="Pfam" id="PF16455"/>
    </source>
</evidence>
<feature type="compositionally biased region" description="Low complexity" evidence="1">
    <location>
        <begin position="97"/>
        <end position="113"/>
    </location>
</feature>
<evidence type="ECO:0000313" key="4">
    <source>
        <dbReference type="Proteomes" id="UP000799770"/>
    </source>
</evidence>
<protein>
    <recommendedName>
        <fullName evidence="2">DC-UbP/UBTD2 N-terminal domain-containing protein</fullName>
    </recommendedName>
</protein>
<feature type="domain" description="DC-UbP/UBTD2 N-terminal" evidence="2">
    <location>
        <begin position="108"/>
        <end position="203"/>
    </location>
</feature>
<dbReference type="InterPro" id="IPR032752">
    <property type="entry name" value="DC-UbP/UBTD2_N"/>
</dbReference>
<dbReference type="OrthoDB" id="1640476at2759"/>
<dbReference type="InterPro" id="IPR038169">
    <property type="entry name" value="DC-UbP/UBTD2_N_sf"/>
</dbReference>